<organism evidence="1">
    <name type="scientific">hydrothermal vent metagenome</name>
    <dbReference type="NCBI Taxonomy" id="652676"/>
    <lineage>
        <taxon>unclassified sequences</taxon>
        <taxon>metagenomes</taxon>
        <taxon>ecological metagenomes</taxon>
    </lineage>
</organism>
<protein>
    <submittedName>
        <fullName evidence="1">Aerotolerance protein BatD</fullName>
    </submittedName>
</protein>
<evidence type="ECO:0000313" key="1">
    <source>
        <dbReference type="EMBL" id="VAV83913.1"/>
    </source>
</evidence>
<gene>
    <name evidence="1" type="ORF">MNBD_BACTEROID02-958</name>
</gene>
<accession>A0A3B0RGY5</accession>
<dbReference type="AlphaFoldDB" id="A0A3B0RGY5"/>
<feature type="non-terminal residue" evidence="1">
    <location>
        <position position="1"/>
    </location>
</feature>
<proteinExistence type="predicted"/>
<reference evidence="1" key="1">
    <citation type="submission" date="2018-06" db="EMBL/GenBank/DDBJ databases">
        <authorList>
            <person name="Zhirakovskaya E."/>
        </authorList>
    </citation>
    <scope>NUCLEOTIDE SEQUENCE</scope>
</reference>
<dbReference type="EMBL" id="UOEB01000115">
    <property type="protein sequence ID" value="VAV83913.1"/>
    <property type="molecule type" value="Genomic_DNA"/>
</dbReference>
<sequence length="102" mass="11901">LARKYLSQARKQLGKKEAFYIALEKALHNYLKAKLLVETSDISKERIAEILQNRNVDEATINDFKTVLDNCDYARYTPSTDVMMQQEYDKAKEIITKIDKQL</sequence>
<name>A0A3B0RGY5_9ZZZZ</name>